<evidence type="ECO:0000313" key="9">
    <source>
        <dbReference type="Proteomes" id="UP000712673"/>
    </source>
</evidence>
<feature type="domain" description="Response regulatory" evidence="6">
    <location>
        <begin position="271"/>
        <end position="391"/>
    </location>
</feature>
<evidence type="ECO:0000256" key="3">
    <source>
        <dbReference type="ARBA" id="ARBA00022553"/>
    </source>
</evidence>
<evidence type="ECO:0000313" key="8">
    <source>
        <dbReference type="EMBL" id="MBM3226144.1"/>
    </source>
</evidence>
<dbReference type="InterPro" id="IPR003661">
    <property type="entry name" value="HisK_dim/P_dom"/>
</dbReference>
<gene>
    <name evidence="8" type="ORF">FJZ47_20440</name>
</gene>
<dbReference type="Proteomes" id="UP000712673">
    <property type="component" value="Unassembled WGS sequence"/>
</dbReference>
<dbReference type="PRINTS" id="PR00344">
    <property type="entry name" value="BCTRLSENSOR"/>
</dbReference>
<feature type="modified residue" description="4-aspartylphosphate" evidence="4">
    <location>
        <position position="325"/>
    </location>
</feature>
<dbReference type="EMBL" id="VGLS01000804">
    <property type="protein sequence ID" value="MBM3226144.1"/>
    <property type="molecule type" value="Genomic_DNA"/>
</dbReference>
<proteinExistence type="predicted"/>
<feature type="domain" description="Histidine kinase" evidence="5">
    <location>
        <begin position="33"/>
        <end position="252"/>
    </location>
</feature>
<dbReference type="PROSITE" id="PS50109">
    <property type="entry name" value="HIS_KIN"/>
    <property type="match status" value="1"/>
</dbReference>
<dbReference type="Gene3D" id="3.30.565.10">
    <property type="entry name" value="Histidine kinase-like ATPase, C-terminal domain"/>
    <property type="match status" value="1"/>
</dbReference>
<comment type="catalytic activity">
    <reaction evidence="1">
        <text>ATP + protein L-histidine = ADP + protein N-phospho-L-histidine.</text>
        <dbReference type="EC" id="2.7.13.3"/>
    </reaction>
</comment>
<dbReference type="SUPFAM" id="SSF55874">
    <property type="entry name" value="ATPase domain of HSP90 chaperone/DNA topoisomerase II/histidine kinase"/>
    <property type="match status" value="1"/>
</dbReference>
<organism evidence="8 9">
    <name type="scientific">Tectimicrobiota bacterium</name>
    <dbReference type="NCBI Taxonomy" id="2528274"/>
    <lineage>
        <taxon>Bacteria</taxon>
        <taxon>Pseudomonadati</taxon>
        <taxon>Nitrospinota/Tectimicrobiota group</taxon>
        <taxon>Candidatus Tectimicrobiota</taxon>
    </lineage>
</organism>
<evidence type="ECO:0000259" key="7">
    <source>
        <dbReference type="PROSITE" id="PS50113"/>
    </source>
</evidence>
<dbReference type="AlphaFoldDB" id="A0A937W382"/>
<dbReference type="InterPro" id="IPR005467">
    <property type="entry name" value="His_kinase_dom"/>
</dbReference>
<dbReference type="SMART" id="SM00387">
    <property type="entry name" value="HATPase_c"/>
    <property type="match status" value="1"/>
</dbReference>
<evidence type="ECO:0000259" key="5">
    <source>
        <dbReference type="PROSITE" id="PS50109"/>
    </source>
</evidence>
<evidence type="ECO:0000256" key="4">
    <source>
        <dbReference type="PROSITE-ProRule" id="PRU00169"/>
    </source>
</evidence>
<dbReference type="CDD" id="cd17546">
    <property type="entry name" value="REC_hyHK_CKI1_RcsC-like"/>
    <property type="match status" value="1"/>
</dbReference>
<dbReference type="InterPro" id="IPR036097">
    <property type="entry name" value="HisK_dim/P_sf"/>
</dbReference>
<dbReference type="Pfam" id="PF02518">
    <property type="entry name" value="HATPase_c"/>
    <property type="match status" value="1"/>
</dbReference>
<dbReference type="PANTHER" id="PTHR43065:SF42">
    <property type="entry name" value="TWO-COMPONENT SENSOR PPRA"/>
    <property type="match status" value="1"/>
</dbReference>
<dbReference type="SUPFAM" id="SSF52172">
    <property type="entry name" value="CheY-like"/>
    <property type="match status" value="1"/>
</dbReference>
<dbReference type="InterPro" id="IPR036890">
    <property type="entry name" value="HATPase_C_sf"/>
</dbReference>
<dbReference type="PROSITE" id="PS50110">
    <property type="entry name" value="RESPONSE_REGULATORY"/>
    <property type="match status" value="1"/>
</dbReference>
<sequence>MVLVFRDMTDMRKIEEELMKTDKLESIGLLAGGIAHDFNNILMAIVGNLSLAKLCLTHAPEVLQILDAAENASLRAQHLTQQLLTFAKGGLPVKTLVSIRDVLKEAVEFSLRGSHVGCELAVPADLWLAYVDEGQLVQVINNLVINAYQAMPQGGVLEVEADNYAVPMLPPESSVPLLPGKYVQIRITDHGEGIAEEHLQKIFDPYFTTKEHGNGLGLFTAYSIIKKHDGHIDVTSTVGVGTTFTLYLPAVEADVTAAQEPAVVTFVGAGKILVMDDEEMIREVTRAILERFGYVVDLVADGARALEAYTQAQRAGQPYDAVIMDLTIPGSLGGKDTIGTLLQIDPDARAIVVSGYSNDPILAQYSDYGFRGYLVKPYKSQELLQVLQDVLASVPARSAARP</sequence>
<dbReference type="Pfam" id="PF00072">
    <property type="entry name" value="Response_reg"/>
    <property type="match status" value="1"/>
</dbReference>
<dbReference type="InterPro" id="IPR004358">
    <property type="entry name" value="Sig_transdc_His_kin-like_C"/>
</dbReference>
<evidence type="ECO:0000259" key="6">
    <source>
        <dbReference type="PROSITE" id="PS50110"/>
    </source>
</evidence>
<dbReference type="Gene3D" id="3.40.50.2300">
    <property type="match status" value="1"/>
</dbReference>
<dbReference type="InterPro" id="IPR000700">
    <property type="entry name" value="PAS-assoc_C"/>
</dbReference>
<accession>A0A937W382</accession>
<reference evidence="8" key="1">
    <citation type="submission" date="2019-03" db="EMBL/GenBank/DDBJ databases">
        <title>Lake Tanganyika Metagenome-Assembled Genomes (MAGs).</title>
        <authorList>
            <person name="Tran P."/>
        </authorList>
    </citation>
    <scope>NUCLEOTIDE SEQUENCE</scope>
    <source>
        <strain evidence="8">K_DeepCast_65m_m2_066</strain>
    </source>
</reference>
<dbReference type="Gene3D" id="1.10.287.130">
    <property type="match status" value="1"/>
</dbReference>
<evidence type="ECO:0000256" key="1">
    <source>
        <dbReference type="ARBA" id="ARBA00000085"/>
    </source>
</evidence>
<feature type="domain" description="PAC" evidence="7">
    <location>
        <begin position="1"/>
        <end position="20"/>
    </location>
</feature>
<evidence type="ECO:0000256" key="2">
    <source>
        <dbReference type="ARBA" id="ARBA00012438"/>
    </source>
</evidence>
<keyword evidence="3 4" id="KW-0597">Phosphoprotein</keyword>
<dbReference type="SUPFAM" id="SSF47384">
    <property type="entry name" value="Homodimeric domain of signal transducing histidine kinase"/>
    <property type="match status" value="1"/>
</dbReference>
<dbReference type="SMART" id="SM00448">
    <property type="entry name" value="REC"/>
    <property type="match status" value="1"/>
</dbReference>
<dbReference type="Pfam" id="PF00512">
    <property type="entry name" value="HisKA"/>
    <property type="match status" value="1"/>
</dbReference>
<dbReference type="EC" id="2.7.13.3" evidence="2"/>
<comment type="caution">
    <text evidence="8">The sequence shown here is derived from an EMBL/GenBank/DDBJ whole genome shotgun (WGS) entry which is preliminary data.</text>
</comment>
<dbReference type="InterPro" id="IPR001789">
    <property type="entry name" value="Sig_transdc_resp-reg_receiver"/>
</dbReference>
<dbReference type="InterPro" id="IPR011006">
    <property type="entry name" value="CheY-like_superfamily"/>
</dbReference>
<dbReference type="PANTHER" id="PTHR43065">
    <property type="entry name" value="SENSOR HISTIDINE KINASE"/>
    <property type="match status" value="1"/>
</dbReference>
<dbReference type="PROSITE" id="PS50113">
    <property type="entry name" value="PAC"/>
    <property type="match status" value="1"/>
</dbReference>
<name>A0A937W382_UNCTE</name>
<dbReference type="GO" id="GO:0000155">
    <property type="term" value="F:phosphorelay sensor kinase activity"/>
    <property type="evidence" value="ECO:0007669"/>
    <property type="project" value="InterPro"/>
</dbReference>
<dbReference type="InterPro" id="IPR003594">
    <property type="entry name" value="HATPase_dom"/>
</dbReference>
<dbReference type="SMART" id="SM00388">
    <property type="entry name" value="HisKA"/>
    <property type="match status" value="1"/>
</dbReference>
<protein>
    <recommendedName>
        <fullName evidence="2">histidine kinase</fullName>
        <ecNumber evidence="2">2.7.13.3</ecNumber>
    </recommendedName>
</protein>